<accession>A0A2V2UGG2</accession>
<dbReference type="VEuPathDB" id="TriTrypDB:C4B63_32g331"/>
<dbReference type="VEuPathDB" id="TriTrypDB:TCSYLVIO_007497"/>
<feature type="compositionally biased region" description="Basic and acidic residues" evidence="1">
    <location>
        <begin position="210"/>
        <end position="220"/>
    </location>
</feature>
<dbReference type="OrthoDB" id="275152at2759"/>
<name>A0A2V2UGG2_TRYCR</name>
<dbReference type="VEuPathDB" id="TriTrypDB:C3747_42g246"/>
<proteinExistence type="predicted"/>
<reference evidence="2 4" key="1">
    <citation type="journal article" date="2018" name="Microb. Genom.">
        <title>Expanding an expanded genome: long-read sequencing of Trypanosoma cruzi.</title>
        <authorList>
            <person name="Berna L."/>
            <person name="Rodriguez M."/>
            <person name="Chiribao M.L."/>
            <person name="Parodi-Talice A."/>
            <person name="Pita S."/>
            <person name="Rijo G."/>
            <person name="Alvarez-Valin F."/>
            <person name="Robello C."/>
        </authorList>
    </citation>
    <scope>NUCLEOTIDE SEQUENCE [LARGE SCALE GENOMIC DNA]</scope>
    <source>
        <strain evidence="2 4">Dm28c</strain>
    </source>
</reference>
<sequence length="276" mass="32237">MFQRRLFLASPSLSSSSPAALVPSTWKTAPPGWYLVPHSTVEAQKELSVAKLFSFLNHGGQYAFLGQTMALAEEIHCIPRLEWFYTELYFLLPPTPAAELLACYMNDQERLRCGLRNQTCGTSASGIQWSEELHRRVENRAIEDFCWVLTADQRKTEKFLQETYIQWHHRADYLVTRKSREKKEFRQDLTLQQVIQEGQERKRRMQQRRLRTEQRQEDIASGKATKWDNFTHDVLPRDIREALDREGDGMEDVRLARAGSATGGWSRSYRTHPNFR</sequence>
<evidence type="ECO:0000313" key="2">
    <source>
        <dbReference type="EMBL" id="PWU83305.1"/>
    </source>
</evidence>
<dbReference type="VEuPathDB" id="TriTrypDB:TcCL_NonESM09096"/>
<evidence type="ECO:0000256" key="1">
    <source>
        <dbReference type="SAM" id="MobiDB-lite"/>
    </source>
</evidence>
<dbReference type="VEuPathDB" id="TriTrypDB:ECC02_004185"/>
<dbReference type="Proteomes" id="UP000246121">
    <property type="component" value="Unassembled WGS sequence"/>
</dbReference>
<dbReference type="AlphaFoldDB" id="A0A2V2UGG2"/>
<organism evidence="2 4">
    <name type="scientific">Trypanosoma cruzi</name>
    <dbReference type="NCBI Taxonomy" id="5693"/>
    <lineage>
        <taxon>Eukaryota</taxon>
        <taxon>Discoba</taxon>
        <taxon>Euglenozoa</taxon>
        <taxon>Kinetoplastea</taxon>
        <taxon>Metakinetoplastina</taxon>
        <taxon>Trypanosomatida</taxon>
        <taxon>Trypanosomatidae</taxon>
        <taxon>Trypanosoma</taxon>
        <taxon>Schizotrypanum</taxon>
    </lineage>
</organism>
<protein>
    <submittedName>
        <fullName evidence="2">Uncharacterized protein</fullName>
    </submittedName>
</protein>
<feature type="region of interest" description="Disordered" evidence="1">
    <location>
        <begin position="200"/>
        <end position="220"/>
    </location>
</feature>
<dbReference type="EMBL" id="PRFA01000032">
    <property type="protein sequence ID" value="PWU93256.1"/>
    <property type="molecule type" value="Genomic_DNA"/>
</dbReference>
<evidence type="ECO:0000313" key="3">
    <source>
        <dbReference type="EMBL" id="PWU93256.1"/>
    </source>
</evidence>
<dbReference type="VEuPathDB" id="TriTrypDB:TcCLB.511907.310"/>
<dbReference type="VEuPathDB" id="TriTrypDB:TcG_08196"/>
<dbReference type="VEuPathDB" id="TriTrypDB:TcYC6_0083120"/>
<dbReference type="VEuPathDB" id="TriTrypDB:TcBrA4_0010290"/>
<evidence type="ECO:0000313" key="4">
    <source>
        <dbReference type="Proteomes" id="UP000246121"/>
    </source>
</evidence>
<dbReference type="VEuPathDB" id="TriTrypDB:Tc_MARK_220"/>
<comment type="caution">
    <text evidence="2">The sequence shown here is derived from an EMBL/GenBank/DDBJ whole genome shotgun (WGS) entry which is preliminary data.</text>
</comment>
<dbReference type="VEuPathDB" id="TriTrypDB:TCDM_06971"/>
<dbReference type="VEuPathDB" id="TriTrypDB:BCY84_05099"/>
<gene>
    <name evidence="3" type="ORF">C4B63_32g331</name>
    <name evidence="2" type="ORF">C4B63_340g6</name>
</gene>
<dbReference type="EMBL" id="PRFA01000340">
    <property type="protein sequence ID" value="PWU83305.1"/>
    <property type="molecule type" value="Genomic_DNA"/>
</dbReference>
<dbReference type="VEuPathDB" id="TriTrypDB:C4B63_340g6"/>